<evidence type="ECO:0000256" key="1">
    <source>
        <dbReference type="SAM" id="MobiDB-lite"/>
    </source>
</evidence>
<sequence length="55" mass="6406">MNTYDPADAILYVHMTRETDPYAIPVENRRTCTRLPAGYPNHSARTRIRGPRMCR</sequence>
<evidence type="ECO:0000313" key="3">
    <source>
        <dbReference type="Proteomes" id="UP000198403"/>
    </source>
</evidence>
<proteinExistence type="predicted"/>
<keyword evidence="3" id="KW-1185">Reference proteome</keyword>
<evidence type="ECO:0000313" key="2">
    <source>
        <dbReference type="EMBL" id="SNR24440.1"/>
    </source>
</evidence>
<organism evidence="2 3">
    <name type="scientific">Blastococcus mobilis</name>
    <dbReference type="NCBI Taxonomy" id="1938746"/>
    <lineage>
        <taxon>Bacteria</taxon>
        <taxon>Bacillati</taxon>
        <taxon>Actinomycetota</taxon>
        <taxon>Actinomycetes</taxon>
        <taxon>Geodermatophilales</taxon>
        <taxon>Geodermatophilaceae</taxon>
        <taxon>Blastococcus</taxon>
    </lineage>
</organism>
<protein>
    <submittedName>
        <fullName evidence="2">Uncharacterized protein</fullName>
    </submittedName>
</protein>
<dbReference type="AlphaFoldDB" id="A0A238UQM4"/>
<gene>
    <name evidence="2" type="ORF">SAMN06272737_101255</name>
</gene>
<accession>A0A238UQM4</accession>
<feature type="region of interest" description="Disordered" evidence="1">
    <location>
        <begin position="35"/>
        <end position="55"/>
    </location>
</feature>
<dbReference type="Proteomes" id="UP000198403">
    <property type="component" value="Unassembled WGS sequence"/>
</dbReference>
<reference evidence="2 3" key="1">
    <citation type="submission" date="2017-06" db="EMBL/GenBank/DDBJ databases">
        <authorList>
            <person name="Kim H.J."/>
            <person name="Triplett B.A."/>
        </authorList>
    </citation>
    <scope>NUCLEOTIDE SEQUENCE [LARGE SCALE GENOMIC DNA]</scope>
    <source>
        <strain evidence="2 3">DSM 44272</strain>
    </source>
</reference>
<dbReference type="EMBL" id="FZNO01000001">
    <property type="protein sequence ID" value="SNR24440.1"/>
    <property type="molecule type" value="Genomic_DNA"/>
</dbReference>
<feature type="compositionally biased region" description="Basic residues" evidence="1">
    <location>
        <begin position="44"/>
        <end position="55"/>
    </location>
</feature>
<name>A0A238UQM4_9ACTN</name>